<dbReference type="EMBL" id="CVRI01000001">
    <property type="protein sequence ID" value="CRK86256.1"/>
    <property type="molecule type" value="Genomic_DNA"/>
</dbReference>
<protein>
    <submittedName>
        <fullName evidence="1">CLUMA_CG000342, isoform A</fullName>
    </submittedName>
</protein>
<dbReference type="AlphaFoldDB" id="A0A1J1HE62"/>
<proteinExistence type="predicted"/>
<evidence type="ECO:0000313" key="2">
    <source>
        <dbReference type="Proteomes" id="UP000183832"/>
    </source>
</evidence>
<evidence type="ECO:0000313" key="1">
    <source>
        <dbReference type="EMBL" id="CRK86256.1"/>
    </source>
</evidence>
<keyword evidence="2" id="KW-1185">Reference proteome</keyword>
<reference evidence="1 2" key="1">
    <citation type="submission" date="2015-04" db="EMBL/GenBank/DDBJ databases">
        <authorList>
            <person name="Syromyatnikov M.Y."/>
            <person name="Popov V.N."/>
        </authorList>
    </citation>
    <scope>NUCLEOTIDE SEQUENCE [LARGE SCALE GENOMIC DNA]</scope>
</reference>
<accession>A0A1J1HE62</accession>
<name>A0A1J1HE62_9DIPT</name>
<organism evidence="1 2">
    <name type="scientific">Clunio marinus</name>
    <dbReference type="NCBI Taxonomy" id="568069"/>
    <lineage>
        <taxon>Eukaryota</taxon>
        <taxon>Metazoa</taxon>
        <taxon>Ecdysozoa</taxon>
        <taxon>Arthropoda</taxon>
        <taxon>Hexapoda</taxon>
        <taxon>Insecta</taxon>
        <taxon>Pterygota</taxon>
        <taxon>Neoptera</taxon>
        <taxon>Endopterygota</taxon>
        <taxon>Diptera</taxon>
        <taxon>Nematocera</taxon>
        <taxon>Chironomoidea</taxon>
        <taxon>Chironomidae</taxon>
        <taxon>Clunio</taxon>
    </lineage>
</organism>
<gene>
    <name evidence="1" type="ORF">CLUMA_CG000342</name>
</gene>
<dbReference type="Proteomes" id="UP000183832">
    <property type="component" value="Unassembled WGS sequence"/>
</dbReference>
<sequence length="105" mass="12557">MKPYNVIFLAEMLYFSTPHRVLLWCRQTGFVNRLRHSFRQIIIYEDAIDEAFYAKHSSAFLFRQSLSFILATANYNKSEIFDFFPTLRNRMHSLATVENLKRQNV</sequence>